<dbReference type="OrthoDB" id="8058746at2759"/>
<dbReference type="EnsemblMetazoa" id="MDOA013930-RA">
    <property type="protein sequence ID" value="MDOA013930-PA"/>
    <property type="gene ID" value="MDOA013930"/>
</dbReference>
<dbReference type="Proteomes" id="UP001652621">
    <property type="component" value="Unplaced"/>
</dbReference>
<dbReference type="GeneID" id="101898131"/>
<organism evidence="2">
    <name type="scientific">Musca domestica</name>
    <name type="common">House fly</name>
    <dbReference type="NCBI Taxonomy" id="7370"/>
    <lineage>
        <taxon>Eukaryota</taxon>
        <taxon>Metazoa</taxon>
        <taxon>Ecdysozoa</taxon>
        <taxon>Arthropoda</taxon>
        <taxon>Hexapoda</taxon>
        <taxon>Insecta</taxon>
        <taxon>Pterygota</taxon>
        <taxon>Neoptera</taxon>
        <taxon>Endopterygota</taxon>
        <taxon>Diptera</taxon>
        <taxon>Brachycera</taxon>
        <taxon>Muscomorpha</taxon>
        <taxon>Muscoidea</taxon>
        <taxon>Muscidae</taxon>
        <taxon>Musca</taxon>
    </lineage>
</organism>
<gene>
    <name evidence="2" type="primary">101898131</name>
    <name evidence="4" type="synonym">LOC101898131</name>
</gene>
<keyword evidence="3" id="KW-1185">Reference proteome</keyword>
<evidence type="ECO:0000313" key="2">
    <source>
        <dbReference type="EnsemblMetazoa" id="MDOA013930-PA"/>
    </source>
</evidence>
<proteinExistence type="predicted"/>
<dbReference type="RefSeq" id="XP_005180019.1">
    <property type="nucleotide sequence ID" value="XM_005179962.3"/>
</dbReference>
<dbReference type="eggNOG" id="ENOG502TCK5">
    <property type="taxonomic scope" value="Eukaryota"/>
</dbReference>
<dbReference type="AlphaFoldDB" id="A0A1I8NCZ4"/>
<dbReference type="STRING" id="7370.A0A1I8NCZ4"/>
<evidence type="ECO:0000256" key="1">
    <source>
        <dbReference type="SAM" id="MobiDB-lite"/>
    </source>
</evidence>
<reference evidence="2" key="1">
    <citation type="submission" date="2020-05" db="UniProtKB">
        <authorList>
            <consortium name="EnsemblMetazoa"/>
        </authorList>
    </citation>
    <scope>IDENTIFICATION</scope>
    <source>
        <strain evidence="2">Aabys</strain>
    </source>
</reference>
<sequence>MAGNKIDYRIKLMAGNNVILVEADSKESEIFMPQIDQNGRITLLNIIPNRRCCQLAQKITGQIIMKQEKRTSLDVNDKENMRPLANSTALKREKSLAHNGGGGGDTFGSSAASLPTPEPFRRAAPVQRLQLGDDRVINLPRGVKVMRLYHNRPDGTPSKVGRLITSSSSKSNVNSVTREDLHNMSNVSCSFRIPSTPIGGSRSGSGVVCSTPLNKQLRPPQHIDSSNSKWRKCKTPIRTYSKRGGVTKKNTTAEFQKPSNFKPTYLVNPTQGTGPSHRIEVRKRKLVVDKKVRISSRALKRQQQQQPATNSLQKSVLGPSISFTSLQKRHKTPMSAFDLLTNSNRSQCMSNKLKELFRERCVNKASSTYSKYKVLCNIPPLQEDEQVLELTQQYSCCNSSAEQMSGQGELANRLTNGPEKGAKLVNPFIRKITVNTNPGTACQIINQPLKQQQHIPNINSGTLKQTTQPLHQNHKILNTKPKILNQNPQVLNLNLGTLKQYNKQQQQTTNAPVAHYVLKTD</sequence>
<feature type="region of interest" description="Disordered" evidence="1">
    <location>
        <begin position="149"/>
        <end position="174"/>
    </location>
</feature>
<dbReference type="VEuPathDB" id="VectorBase:MDOA013930"/>
<accession>A0A1I8NCZ4</accession>
<feature type="region of interest" description="Disordered" evidence="1">
    <location>
        <begin position="86"/>
        <end position="118"/>
    </location>
</feature>
<dbReference type="VEuPathDB" id="VectorBase:MDOMA2_020821"/>
<evidence type="ECO:0000313" key="4">
    <source>
        <dbReference type="RefSeq" id="XP_005180019.1"/>
    </source>
</evidence>
<reference evidence="4" key="2">
    <citation type="submission" date="2025-04" db="UniProtKB">
        <authorList>
            <consortium name="RefSeq"/>
        </authorList>
    </citation>
    <scope>IDENTIFICATION</scope>
    <source>
        <strain evidence="4">Aabys</strain>
    </source>
</reference>
<protein>
    <submittedName>
        <fullName evidence="4">Uncharacterized protein LOC101898131</fullName>
    </submittedName>
</protein>
<dbReference type="KEGG" id="mde:101898131"/>
<evidence type="ECO:0000313" key="3">
    <source>
        <dbReference type="Proteomes" id="UP001652621"/>
    </source>
</evidence>
<name>A0A1I8NCZ4_MUSDO</name>